<proteinExistence type="predicted"/>
<dbReference type="Proteomes" id="UP000053815">
    <property type="component" value="Unassembled WGS sequence"/>
</dbReference>
<keyword evidence="2" id="KW-1185">Reference proteome</keyword>
<sequence length="342" mass="40131">MQLARCRLVCRNWNTAAERVMLQRPINIQSNTQAMQLHRHLSRDKNLARLIKHLSFNRSSIDEQRNSDDPFVQLVKVVFTSNMMILCGRVFNSEFYKQLVAIAKSSPTQFEKLIYLPSSEFNEAYLKALYTFRRSMRALNLYLPSIIRPAFTLPQFDKVTSLFIRTDLVANTLFFDRGILDKCLHLTELALEIFYLGNAAAETVQLLQRLPPADSKNYLKHTVNSLKKLRIVRYCSLDMLSYLMRKYPKIESLYVDVVLFREFIPRVLPVYVSDESQTYLFNHSLLQYLHQVPLFEYKFNIHHAGLKREEILRLLKTNQCTVAVVCPSSNVWMHVIVERKNR</sequence>
<organism evidence="1">
    <name type="scientific">Mucor ambiguus</name>
    <dbReference type="NCBI Taxonomy" id="91626"/>
    <lineage>
        <taxon>Eukaryota</taxon>
        <taxon>Fungi</taxon>
        <taxon>Fungi incertae sedis</taxon>
        <taxon>Mucoromycota</taxon>
        <taxon>Mucoromycotina</taxon>
        <taxon>Mucoromycetes</taxon>
        <taxon>Mucorales</taxon>
        <taxon>Mucorineae</taxon>
        <taxon>Mucoraceae</taxon>
        <taxon>Mucor</taxon>
    </lineage>
</organism>
<dbReference type="OrthoDB" id="10323096at2759"/>
<evidence type="ECO:0000313" key="2">
    <source>
        <dbReference type="Proteomes" id="UP000053815"/>
    </source>
</evidence>
<protein>
    <recommendedName>
        <fullName evidence="3">F-box domain-containing protein</fullName>
    </recommendedName>
</protein>
<dbReference type="AlphaFoldDB" id="A0A0C9LQN7"/>
<evidence type="ECO:0000313" key="1">
    <source>
        <dbReference type="EMBL" id="GAN01600.1"/>
    </source>
</evidence>
<accession>A0A0C9LQN7</accession>
<gene>
    <name evidence="1" type="ORF">MAM1_0009c01034</name>
</gene>
<dbReference type="EMBL" id="DF836298">
    <property type="protein sequence ID" value="GAN01600.1"/>
    <property type="molecule type" value="Genomic_DNA"/>
</dbReference>
<reference evidence="1" key="1">
    <citation type="submission" date="2014-09" db="EMBL/GenBank/DDBJ databases">
        <title>Draft genome sequence of an oleaginous Mucoromycotina fungus Mucor ambiguus NBRC6742.</title>
        <authorList>
            <person name="Takeda I."/>
            <person name="Yamane N."/>
            <person name="Morita T."/>
            <person name="Tamano K."/>
            <person name="Machida M."/>
            <person name="Baker S."/>
            <person name="Koike H."/>
        </authorList>
    </citation>
    <scope>NUCLEOTIDE SEQUENCE</scope>
    <source>
        <strain evidence="1">NBRC 6742</strain>
    </source>
</reference>
<name>A0A0C9LQN7_9FUNG</name>
<evidence type="ECO:0008006" key="3">
    <source>
        <dbReference type="Google" id="ProtNLM"/>
    </source>
</evidence>